<dbReference type="RefSeq" id="WP_066089855.1">
    <property type="nucleotide sequence ID" value="NZ_CP126114.1"/>
</dbReference>
<keyword evidence="2" id="KW-1185">Reference proteome</keyword>
<dbReference type="EMBL" id="CP126114">
    <property type="protein sequence ID" value="WHY84636.1"/>
    <property type="molecule type" value="Genomic_DNA"/>
</dbReference>
<dbReference type="AlphaFoldDB" id="A0AA95MP02"/>
<dbReference type="KEGG" id="nnv:QNH39_18535"/>
<name>A0AA95MP02_9BACI</name>
<organism evidence="1 2">
    <name type="scientific">Neobacillus novalis</name>
    <dbReference type="NCBI Taxonomy" id="220687"/>
    <lineage>
        <taxon>Bacteria</taxon>
        <taxon>Bacillati</taxon>
        <taxon>Bacillota</taxon>
        <taxon>Bacilli</taxon>
        <taxon>Bacillales</taxon>
        <taxon>Bacillaceae</taxon>
        <taxon>Neobacillus</taxon>
    </lineage>
</organism>
<protein>
    <submittedName>
        <fullName evidence="1">Uncharacterized protein</fullName>
    </submittedName>
</protein>
<sequence length="428" mass="50438">MEKQLVPDFLGTKFIDYIHFKRFKELMKERLNYKNNKPKDFISFYSAYLDDQKNRDINAVLFEHIFYGQLKNITVHKLILTKKPSIKDFKKNTKKLFDFFQSDSIPPNVKRKMSEDGFYVMDSFNVSVKGTKFLAGYDFVEDEDNVKSARFLIGRVVPRKKKDGKIRNEYLLAGVEINFEEKTCLILNRNLTGINFESEEEEDLGHTIKQFHDWVKEKIFFHFSLKTKLDVKQDRKGMYSLCKMLFDQLVSEDRNKIKTMADNEISSMTNRLFKNLDKMGEKSNKKQKSDFIEKIHSLLLGIYVSNNLDDEKLVKKARDLGLIGFPTKISYKNEKANKSSTGTSAAQNPIASSDTLYSLYTDFENAKELQQWSMSWFYKIVDTNDVDVVQTTIYTTTEQFRIIFKARRHLNKEFIYHVVRNLDSHRQY</sequence>
<proteinExistence type="predicted"/>
<evidence type="ECO:0000313" key="1">
    <source>
        <dbReference type="EMBL" id="WHY84636.1"/>
    </source>
</evidence>
<reference evidence="1" key="1">
    <citation type="submission" date="2023-05" db="EMBL/GenBank/DDBJ databases">
        <title>Comparative genomics of Bacillaceae isolates and their secondary metabolite potential.</title>
        <authorList>
            <person name="Song L."/>
            <person name="Nielsen L.J."/>
            <person name="Mohite O."/>
            <person name="Xu X."/>
            <person name="Weber T."/>
            <person name="Kovacs A.T."/>
        </authorList>
    </citation>
    <scope>NUCLEOTIDE SEQUENCE</scope>
    <source>
        <strain evidence="1">XLM17</strain>
    </source>
</reference>
<accession>A0AA95MP02</accession>
<evidence type="ECO:0000313" key="2">
    <source>
        <dbReference type="Proteomes" id="UP001178288"/>
    </source>
</evidence>
<gene>
    <name evidence="1" type="ORF">QNH39_18535</name>
</gene>
<dbReference type="Proteomes" id="UP001178288">
    <property type="component" value="Chromosome"/>
</dbReference>